<dbReference type="InterPro" id="IPR050127">
    <property type="entry name" value="Serine_Proteases_S1"/>
</dbReference>
<organism evidence="21 22">
    <name type="scientific">Aromia moschata</name>
    <dbReference type="NCBI Taxonomy" id="1265417"/>
    <lineage>
        <taxon>Eukaryota</taxon>
        <taxon>Metazoa</taxon>
        <taxon>Ecdysozoa</taxon>
        <taxon>Arthropoda</taxon>
        <taxon>Hexapoda</taxon>
        <taxon>Insecta</taxon>
        <taxon>Pterygota</taxon>
        <taxon>Neoptera</taxon>
        <taxon>Endopterygota</taxon>
        <taxon>Coleoptera</taxon>
        <taxon>Polyphaga</taxon>
        <taxon>Cucujiformia</taxon>
        <taxon>Chrysomeloidea</taxon>
        <taxon>Cerambycidae</taxon>
        <taxon>Cerambycinae</taxon>
        <taxon>Callichromatini</taxon>
        <taxon>Aromia</taxon>
    </lineage>
</organism>
<dbReference type="PROSITE" id="PS01209">
    <property type="entry name" value="LDLRA_1"/>
    <property type="match status" value="1"/>
</dbReference>
<proteinExistence type="inferred from homology"/>
<dbReference type="SUPFAM" id="SSF57424">
    <property type="entry name" value="LDL receptor-like module"/>
    <property type="match status" value="3"/>
</dbReference>
<keyword evidence="4" id="KW-0732">Signal</keyword>
<feature type="domain" description="Chitin-binding type-2" evidence="19">
    <location>
        <begin position="115"/>
        <end position="171"/>
    </location>
</feature>
<dbReference type="Gene3D" id="3.50.4.10">
    <property type="entry name" value="Hepatocyte Growth Factor"/>
    <property type="match status" value="1"/>
</dbReference>
<evidence type="ECO:0000256" key="8">
    <source>
        <dbReference type="ARBA" id="ARBA00022989"/>
    </source>
</evidence>
<keyword evidence="6 15" id="KW-0378">Hydrolase</keyword>
<feature type="region of interest" description="Disordered" evidence="16">
    <location>
        <begin position="1254"/>
        <end position="1299"/>
    </location>
</feature>
<dbReference type="InterPro" id="IPR003609">
    <property type="entry name" value="Pan_app"/>
</dbReference>
<dbReference type="PRINTS" id="PR00258">
    <property type="entry name" value="SPERACTRCPTR"/>
</dbReference>
<evidence type="ECO:0000259" key="18">
    <source>
        <dbReference type="PROSITE" id="PS50287"/>
    </source>
</evidence>
<dbReference type="InterPro" id="IPR043504">
    <property type="entry name" value="Peptidase_S1_PA_chymotrypsin"/>
</dbReference>
<evidence type="ECO:0000256" key="16">
    <source>
        <dbReference type="SAM" id="MobiDB-lite"/>
    </source>
</evidence>
<comment type="subcellular location">
    <subcellularLocation>
        <location evidence="1">Membrane</location>
        <topology evidence="1">Single-pass membrane protein</topology>
    </subcellularLocation>
</comment>
<dbReference type="SUPFAM" id="SSF56487">
    <property type="entry name" value="SRCR-like"/>
    <property type="match status" value="2"/>
</dbReference>
<dbReference type="PANTHER" id="PTHR24264">
    <property type="entry name" value="TRYPSIN-RELATED"/>
    <property type="match status" value="1"/>
</dbReference>
<evidence type="ECO:0000256" key="6">
    <source>
        <dbReference type="ARBA" id="ARBA00022801"/>
    </source>
</evidence>
<evidence type="ECO:0000256" key="9">
    <source>
        <dbReference type="ARBA" id="ARBA00023136"/>
    </source>
</evidence>
<dbReference type="GO" id="GO:0005615">
    <property type="term" value="C:extracellular space"/>
    <property type="evidence" value="ECO:0007669"/>
    <property type="project" value="TreeGrafter"/>
</dbReference>
<dbReference type="InterPro" id="IPR002557">
    <property type="entry name" value="Chitin-bd_dom"/>
</dbReference>
<evidence type="ECO:0000256" key="14">
    <source>
        <dbReference type="PROSITE-ProRule" id="PRU00196"/>
    </source>
</evidence>
<evidence type="ECO:0000256" key="5">
    <source>
        <dbReference type="ARBA" id="ARBA00022737"/>
    </source>
</evidence>
<evidence type="ECO:0000256" key="12">
    <source>
        <dbReference type="ARBA" id="ARBA00024195"/>
    </source>
</evidence>
<evidence type="ECO:0000256" key="3">
    <source>
        <dbReference type="ARBA" id="ARBA00022692"/>
    </source>
</evidence>
<dbReference type="PROSITE" id="PS50240">
    <property type="entry name" value="TRYPSIN_DOM"/>
    <property type="match status" value="1"/>
</dbReference>
<feature type="domain" description="Peptidase S1" evidence="17">
    <location>
        <begin position="1289"/>
        <end position="1537"/>
    </location>
</feature>
<comment type="caution">
    <text evidence="21">The sequence shown here is derived from an EMBL/GenBank/DDBJ whole genome shotgun (WGS) entry which is preliminary data.</text>
</comment>
<feature type="region of interest" description="Disordered" evidence="16">
    <location>
        <begin position="479"/>
        <end position="498"/>
    </location>
</feature>
<dbReference type="PRINTS" id="PR00261">
    <property type="entry name" value="LDLRECEPTOR"/>
</dbReference>
<feature type="disulfide bond" evidence="13">
    <location>
        <begin position="954"/>
        <end position="972"/>
    </location>
</feature>
<dbReference type="GO" id="GO:0006508">
    <property type="term" value="P:proteolysis"/>
    <property type="evidence" value="ECO:0007669"/>
    <property type="project" value="UniProtKB-KW"/>
</dbReference>
<dbReference type="InterPro" id="IPR018114">
    <property type="entry name" value="TRYPSIN_HIS"/>
</dbReference>
<dbReference type="InterPro" id="IPR023415">
    <property type="entry name" value="LDLR_class-A_CS"/>
</dbReference>
<dbReference type="InterPro" id="IPR002172">
    <property type="entry name" value="LDrepeatLR_classA_rpt"/>
</dbReference>
<protein>
    <submittedName>
        <fullName evidence="21">Uncharacterized protein</fullName>
    </submittedName>
</protein>
<feature type="compositionally biased region" description="Polar residues" evidence="16">
    <location>
        <begin position="483"/>
        <end position="498"/>
    </location>
</feature>
<evidence type="ECO:0000256" key="1">
    <source>
        <dbReference type="ARBA" id="ARBA00004167"/>
    </source>
</evidence>
<dbReference type="CDD" id="cd00190">
    <property type="entry name" value="Tryp_SPc"/>
    <property type="match status" value="1"/>
</dbReference>
<dbReference type="Gene3D" id="3.10.250.10">
    <property type="entry name" value="SRCR-like domain"/>
    <property type="match status" value="2"/>
</dbReference>
<keyword evidence="22" id="KW-1185">Reference proteome</keyword>
<evidence type="ECO:0000256" key="4">
    <source>
        <dbReference type="ARBA" id="ARBA00022729"/>
    </source>
</evidence>
<feature type="disulfide bond" evidence="14">
    <location>
        <begin position="1182"/>
        <end position="1243"/>
    </location>
</feature>
<dbReference type="SMART" id="SM00494">
    <property type="entry name" value="ChtBD2"/>
    <property type="match status" value="3"/>
</dbReference>
<feature type="disulfide bond" evidence="14">
    <location>
        <begin position="1169"/>
        <end position="1233"/>
    </location>
</feature>
<keyword evidence="11" id="KW-0325">Glycoprotein</keyword>
<keyword evidence="5" id="KW-0677">Repeat</keyword>
<evidence type="ECO:0000256" key="2">
    <source>
        <dbReference type="ARBA" id="ARBA00022670"/>
    </source>
</evidence>
<dbReference type="PROSITE" id="PS50068">
    <property type="entry name" value="LDLRA_2"/>
    <property type="match status" value="3"/>
</dbReference>
<keyword evidence="7 15" id="KW-0720">Serine protease</keyword>
<dbReference type="SMART" id="SM00202">
    <property type="entry name" value="SR"/>
    <property type="match status" value="2"/>
</dbReference>
<dbReference type="SUPFAM" id="SSF57625">
    <property type="entry name" value="Invertebrate chitin-binding proteins"/>
    <property type="match status" value="3"/>
</dbReference>
<dbReference type="InterPro" id="IPR036055">
    <property type="entry name" value="LDL_receptor-like_sf"/>
</dbReference>
<feature type="disulfide bond" evidence="14">
    <location>
        <begin position="1064"/>
        <end position="1074"/>
    </location>
</feature>
<evidence type="ECO:0000313" key="22">
    <source>
        <dbReference type="Proteomes" id="UP001162162"/>
    </source>
</evidence>
<dbReference type="SMART" id="SM00020">
    <property type="entry name" value="Tryp_SPc"/>
    <property type="match status" value="1"/>
</dbReference>
<dbReference type="FunFam" id="3.10.250.10:FF:000016">
    <property type="entry name" value="Scavenger receptor cysteine-rich protein type 12"/>
    <property type="match status" value="1"/>
</dbReference>
<evidence type="ECO:0000259" key="19">
    <source>
        <dbReference type="PROSITE" id="PS50940"/>
    </source>
</evidence>
<dbReference type="Gene3D" id="2.40.10.10">
    <property type="entry name" value="Trypsin-like serine proteases"/>
    <property type="match status" value="2"/>
</dbReference>
<evidence type="ECO:0000256" key="10">
    <source>
        <dbReference type="ARBA" id="ARBA00023157"/>
    </source>
</evidence>
<dbReference type="InterPro" id="IPR036508">
    <property type="entry name" value="Chitin-bd_dom_sf"/>
</dbReference>
<keyword evidence="2 15" id="KW-0645">Protease</keyword>
<dbReference type="GO" id="GO:0004252">
    <property type="term" value="F:serine-type endopeptidase activity"/>
    <property type="evidence" value="ECO:0007669"/>
    <property type="project" value="InterPro"/>
</dbReference>
<gene>
    <name evidence="21" type="ORF">NQ318_015064</name>
</gene>
<evidence type="ECO:0000256" key="13">
    <source>
        <dbReference type="PROSITE-ProRule" id="PRU00124"/>
    </source>
</evidence>
<keyword evidence="9" id="KW-0472">Membrane</keyword>
<accession>A0AAV8YZU3</accession>
<dbReference type="InterPro" id="IPR001254">
    <property type="entry name" value="Trypsin_dom"/>
</dbReference>
<evidence type="ECO:0000259" key="17">
    <source>
        <dbReference type="PROSITE" id="PS50240"/>
    </source>
</evidence>
<sequence>IILSNEEEPKPSYTAGIKTARWRNPNAIHTHHNYSKVYVHNNPNGSAQYVVTQTERTQAVYPVYNAHSYGPPTSENSQGGHGHFASLVAGNLSGTPRTNRTIYKRKIHFKTVDVYEECPEGATGQFVYYLSCNQFLNCWKGRGQAQNCAPGTLFNPKSLECDFPNKVQCITGPRENTLLGARSQKALVQPQCPKEFTGLIPNYTDCSKFISCNAGQGFSIDCPPGTLFDINQNVCDFSYKAACFNAQNGGSHNTSGVEKDGEYHQGQNLYQYGYNQNSGLNQGRGSYGGQSYQEHYGGSSAGSSYGHGEQSINSKLDFGQEQTASGSTVYSQTNTRTTTCNPRVQNCASIRGYSYVGRCNPQTQDCGQNSGTQQQFGQSGGVDEGYGAFSRGSTQSCNPQTQNCGQKYGGGEQTVYSQGQNSGRGYYPQLQGIGLSYASSQGQTSSQGVGQGFSYGSTQNCNPQLQNCGRTTYSRGQGDGLNYASNQNSRGQSGRHTSTSYCNPRIQNCSNSVGGQTTGYPAGQGSASQTNYNKVCNINDPNCHGNQNRNTVTAKKEPKCPEGFQGITKHPTDCKKFLNCANGLTFIQDCAPGTLFNPALSVCDFPYRVDCQDGGEETTTADYQFTTTTDANWKRIYEEHAEKYGQNAGHGNIRATTPEYEAASTRGHGVYYQGQGGYSQGQHTGAYPPGQGYNQGSQDRRTYNQGGTSYRPLTPRPGHVTVVSSQSGDYDQTTVRTFNRGEVGLVSRPTGSRQDDVGRNVVEQSVDHSLPDYGHVVGLHSTSPRSVWPPPFPSTDVNADYYFEYDDGEPVTLEPDNVFYSEKKKTKCGKGDFYCYSNSCISKTMVCDGQKDCQNGKDESDCRKYLNRFTLTRSHRLDVLEKQRWMNVTHTTCALLCVENTKFECRSFNYRKIDKTCYLTDSNVGLSGALLEYYPSDYYELITATVNCTNLYICRNGKCITHGQVCDGYDDCGDRQDEKDCKPEDFNYSVKLAGTKVPSEGRLVIKAFGKTGYVCDDKFGIEDANVVCRELGFSLGAAEFKGGSYYAKDLRENRTLYMMDDLECHGNETTLLDCNFSGWGVHNCLNGEIAGVLCKTPQTKCGKGHWKCDTGNECVPISFVCDGLYDCTDNSDEGAQHCEAPTEMRLANGSSKAEGRVEIKHHGIWGTVCDDDFNEDAAKVVCKYFGYRGVSYVKKEAYFGRGEGPIWLDQVSCYGNETELNDCTHWDWGEHNCDHGEDVGVVCSNTVDLVQTERHSKATNKPPDRHQTAHRRLRFHQGQPVPRKRPRTRQGGQRLGRQERGLPLANLLNELKAALRVKGKGKSAHWCGAVVISSRWVLTAAHCLQGYAKGAYIVVAGEYNTDEDEGTEQLKYIEEYFIHEDFRKGHKMNNDVALIKLKGAGFDLNGDVQAICLPDSSADYGRELNCTISGFGSVKSGTSAYSHNMMAAWIPIHTAEACKMPHVYGNALTEGMICAGFLDGGVDACDGDSGGPLACLDGGLFTLYGLTSWGHHCGYANKPGVYVKVAHYRRWIDDVISKH</sequence>
<dbReference type="PROSITE" id="PS00134">
    <property type="entry name" value="TRYPSIN_HIS"/>
    <property type="match status" value="1"/>
</dbReference>
<evidence type="ECO:0000313" key="21">
    <source>
        <dbReference type="EMBL" id="KAJ8956326.1"/>
    </source>
</evidence>
<dbReference type="SMART" id="SM00192">
    <property type="entry name" value="LDLa"/>
    <property type="match status" value="3"/>
</dbReference>
<feature type="domain" description="SRCR" evidence="18">
    <location>
        <begin position="990"/>
        <end position="1095"/>
    </location>
</feature>
<feature type="non-terminal residue" evidence="21">
    <location>
        <position position="1"/>
    </location>
</feature>
<name>A0AAV8YZU3_9CUCU</name>
<dbReference type="FunFam" id="2.40.10.10:FF:000068">
    <property type="entry name" value="transmembrane protease serine 2"/>
    <property type="match status" value="1"/>
</dbReference>
<dbReference type="PROSITE" id="PS50940">
    <property type="entry name" value="CHIT_BIND_II"/>
    <property type="match status" value="3"/>
</dbReference>
<feature type="domain" description="Chitin-binding type-2" evidence="19">
    <location>
        <begin position="557"/>
        <end position="613"/>
    </location>
</feature>
<dbReference type="CDD" id="cd01099">
    <property type="entry name" value="PAN_AP_HGF"/>
    <property type="match status" value="1"/>
</dbReference>
<feature type="region of interest" description="Disordered" evidence="16">
    <location>
        <begin position="674"/>
        <end position="699"/>
    </location>
</feature>
<feature type="compositionally biased region" description="Basic and acidic residues" evidence="16">
    <location>
        <begin position="1254"/>
        <end position="1267"/>
    </location>
</feature>
<reference evidence="21" key="1">
    <citation type="journal article" date="2023" name="Insect Mol. Biol.">
        <title>Genome sequencing provides insights into the evolution of gene families encoding plant cell wall-degrading enzymes in longhorned beetles.</title>
        <authorList>
            <person name="Shin N.R."/>
            <person name="Okamura Y."/>
            <person name="Kirsch R."/>
            <person name="Pauchet Y."/>
        </authorList>
    </citation>
    <scope>NUCLEOTIDE SEQUENCE</scope>
    <source>
        <strain evidence="21">AMC_N1</strain>
    </source>
</reference>
<dbReference type="GO" id="GO:0016020">
    <property type="term" value="C:membrane"/>
    <property type="evidence" value="ECO:0007669"/>
    <property type="project" value="UniProtKB-SubCell"/>
</dbReference>
<dbReference type="PROSITE" id="PS50287">
    <property type="entry name" value="SRCR_2"/>
    <property type="match status" value="2"/>
</dbReference>
<dbReference type="Pfam" id="PF00024">
    <property type="entry name" value="PAN_1"/>
    <property type="match status" value="1"/>
</dbReference>
<feature type="domain" description="SRCR" evidence="18">
    <location>
        <begin position="1144"/>
        <end position="1244"/>
    </location>
</feature>
<feature type="domain" description="Chitin-binding type-2" evidence="19">
    <location>
        <begin position="189"/>
        <end position="245"/>
    </location>
</feature>
<feature type="disulfide bond" evidence="14">
    <location>
        <begin position="1213"/>
        <end position="1223"/>
    </location>
</feature>
<keyword evidence="10 14" id="KW-1015">Disulfide bond</keyword>
<dbReference type="PROSITE" id="PS00135">
    <property type="entry name" value="TRYPSIN_SER"/>
    <property type="match status" value="1"/>
</dbReference>
<feature type="disulfide bond" evidence="13">
    <location>
        <begin position="966"/>
        <end position="981"/>
    </location>
</feature>
<dbReference type="Pfam" id="PF00530">
    <property type="entry name" value="SRCR"/>
    <property type="match status" value="2"/>
</dbReference>
<dbReference type="FunFam" id="2.40.10.10:FF:000002">
    <property type="entry name" value="Transmembrane protease serine"/>
    <property type="match status" value="1"/>
</dbReference>
<dbReference type="PROSITE" id="PS50948">
    <property type="entry name" value="PAN"/>
    <property type="match status" value="1"/>
</dbReference>
<dbReference type="Gene3D" id="4.10.400.10">
    <property type="entry name" value="Low-density Lipoprotein Receptor"/>
    <property type="match status" value="3"/>
</dbReference>
<dbReference type="InterPro" id="IPR001190">
    <property type="entry name" value="SRCR"/>
</dbReference>
<dbReference type="PANTHER" id="PTHR24264:SF54">
    <property type="entry name" value="PEPTIDASE S1 DOMAIN-CONTAINING PROTEIN"/>
    <property type="match status" value="1"/>
</dbReference>
<evidence type="ECO:0000259" key="20">
    <source>
        <dbReference type="PROSITE" id="PS50948"/>
    </source>
</evidence>
<dbReference type="InterPro" id="IPR033116">
    <property type="entry name" value="TRYPSIN_SER"/>
</dbReference>
<dbReference type="CDD" id="cd00112">
    <property type="entry name" value="LDLa"/>
    <property type="match status" value="3"/>
</dbReference>
<keyword evidence="8" id="KW-1133">Transmembrane helix</keyword>
<evidence type="ECO:0000256" key="7">
    <source>
        <dbReference type="ARBA" id="ARBA00022825"/>
    </source>
</evidence>
<comment type="similarity">
    <text evidence="12">Belongs to the peptidase S1 family. CLIP subfamily.</text>
</comment>
<feature type="domain" description="Apple" evidence="20">
    <location>
        <begin position="862"/>
        <end position="943"/>
    </location>
</feature>
<keyword evidence="3" id="KW-0812">Transmembrane</keyword>
<feature type="disulfide bond" evidence="13">
    <location>
        <begin position="847"/>
        <end position="862"/>
    </location>
</feature>
<dbReference type="Pfam" id="PF00089">
    <property type="entry name" value="Trypsin"/>
    <property type="match status" value="1"/>
</dbReference>
<dbReference type="InterPro" id="IPR009003">
    <property type="entry name" value="Peptidase_S1_PA"/>
</dbReference>
<dbReference type="SMART" id="SM00473">
    <property type="entry name" value="PAN_AP"/>
    <property type="match status" value="1"/>
</dbReference>
<dbReference type="PROSITE" id="PS00420">
    <property type="entry name" value="SRCR_1"/>
    <property type="match status" value="1"/>
</dbReference>
<dbReference type="FunFam" id="3.10.250.10:FF:000026">
    <property type="entry name" value="Tequila, isoform D"/>
    <property type="match status" value="1"/>
</dbReference>
<dbReference type="GO" id="GO:0008061">
    <property type="term" value="F:chitin binding"/>
    <property type="evidence" value="ECO:0007669"/>
    <property type="project" value="InterPro"/>
</dbReference>
<comment type="caution">
    <text evidence="14">Lacks conserved residue(s) required for the propagation of feature annotation.</text>
</comment>
<evidence type="ECO:0000256" key="11">
    <source>
        <dbReference type="ARBA" id="ARBA00023180"/>
    </source>
</evidence>
<dbReference type="Proteomes" id="UP001162162">
    <property type="component" value="Unassembled WGS sequence"/>
</dbReference>
<dbReference type="SUPFAM" id="SSF50494">
    <property type="entry name" value="Trypsin-like serine proteases"/>
    <property type="match status" value="1"/>
</dbReference>
<dbReference type="InterPro" id="IPR036772">
    <property type="entry name" value="SRCR-like_dom_sf"/>
</dbReference>
<evidence type="ECO:0000256" key="15">
    <source>
        <dbReference type="RuleBase" id="RU363034"/>
    </source>
</evidence>
<dbReference type="SUPFAM" id="SSF57414">
    <property type="entry name" value="Hairpin loop containing domain-like"/>
    <property type="match status" value="1"/>
</dbReference>
<dbReference type="Pfam" id="PF00057">
    <property type="entry name" value="Ldl_recept_a"/>
    <property type="match status" value="3"/>
</dbReference>
<feature type="disulfide bond" evidence="13">
    <location>
        <begin position="835"/>
        <end position="853"/>
    </location>
</feature>
<dbReference type="Gene3D" id="2.170.140.10">
    <property type="entry name" value="Chitin binding domain"/>
    <property type="match status" value="3"/>
</dbReference>
<dbReference type="EMBL" id="JAPWTK010000031">
    <property type="protein sequence ID" value="KAJ8956326.1"/>
    <property type="molecule type" value="Genomic_DNA"/>
</dbReference>
<dbReference type="Pfam" id="PF01607">
    <property type="entry name" value="CBM_14"/>
    <property type="match status" value="3"/>
</dbReference>
<feature type="disulfide bond" evidence="13">
    <location>
        <begin position="828"/>
        <end position="840"/>
    </location>
</feature>